<dbReference type="EMBL" id="BGPR01145186">
    <property type="protein sequence ID" value="GBN75398.1"/>
    <property type="molecule type" value="Genomic_DNA"/>
</dbReference>
<dbReference type="AlphaFoldDB" id="A0A4Y2RID6"/>
<keyword evidence="2" id="KW-1185">Reference proteome</keyword>
<dbReference type="Proteomes" id="UP000499080">
    <property type="component" value="Unassembled WGS sequence"/>
</dbReference>
<evidence type="ECO:0000313" key="2">
    <source>
        <dbReference type="Proteomes" id="UP000499080"/>
    </source>
</evidence>
<comment type="caution">
    <text evidence="1">The sequence shown here is derived from an EMBL/GenBank/DDBJ whole genome shotgun (WGS) entry which is preliminary data.</text>
</comment>
<gene>
    <name evidence="1" type="ORF">AVEN_272398_1</name>
</gene>
<evidence type="ECO:0000313" key="1">
    <source>
        <dbReference type="EMBL" id="GBN75398.1"/>
    </source>
</evidence>
<proteinExistence type="predicted"/>
<sequence length="95" mass="10542">MDELKIGTVWSATEPFGLEWSHLERPALQSFKQGLHEANIVSTKISRMSGKKIRQPQKGRTMACQGRTEGLARLALAKDAGRMEGAKLTTKSVWC</sequence>
<reference evidence="1 2" key="1">
    <citation type="journal article" date="2019" name="Sci. Rep.">
        <title>Orb-weaving spider Araneus ventricosus genome elucidates the spidroin gene catalogue.</title>
        <authorList>
            <person name="Kono N."/>
            <person name="Nakamura H."/>
            <person name="Ohtoshi R."/>
            <person name="Moran D.A.P."/>
            <person name="Shinohara A."/>
            <person name="Yoshida Y."/>
            <person name="Fujiwara M."/>
            <person name="Mori M."/>
            <person name="Tomita M."/>
            <person name="Arakawa K."/>
        </authorList>
    </citation>
    <scope>NUCLEOTIDE SEQUENCE [LARGE SCALE GENOMIC DNA]</scope>
</reference>
<protein>
    <submittedName>
        <fullName evidence="1">Uncharacterized protein</fullName>
    </submittedName>
</protein>
<organism evidence="1 2">
    <name type="scientific">Araneus ventricosus</name>
    <name type="common">Orbweaver spider</name>
    <name type="synonym">Epeira ventricosa</name>
    <dbReference type="NCBI Taxonomy" id="182803"/>
    <lineage>
        <taxon>Eukaryota</taxon>
        <taxon>Metazoa</taxon>
        <taxon>Ecdysozoa</taxon>
        <taxon>Arthropoda</taxon>
        <taxon>Chelicerata</taxon>
        <taxon>Arachnida</taxon>
        <taxon>Araneae</taxon>
        <taxon>Araneomorphae</taxon>
        <taxon>Entelegynae</taxon>
        <taxon>Araneoidea</taxon>
        <taxon>Araneidae</taxon>
        <taxon>Araneus</taxon>
    </lineage>
</organism>
<name>A0A4Y2RID6_ARAVE</name>
<accession>A0A4Y2RID6</accession>